<dbReference type="Proteomes" id="UP001596500">
    <property type="component" value="Unassembled WGS sequence"/>
</dbReference>
<keyword evidence="1" id="KW-0238">DNA-binding</keyword>
<dbReference type="InterPro" id="IPR011991">
    <property type="entry name" value="ArsR-like_HTH"/>
</dbReference>
<evidence type="ECO:0000256" key="1">
    <source>
        <dbReference type="ARBA" id="ARBA00023125"/>
    </source>
</evidence>
<gene>
    <name evidence="2" type="ORF">ACFQNG_01195</name>
</gene>
<proteinExistence type="predicted"/>
<dbReference type="InterPro" id="IPR036388">
    <property type="entry name" value="WH-like_DNA-bd_sf"/>
</dbReference>
<protein>
    <submittedName>
        <fullName evidence="2">ArsR/SmtB family transcription factor</fullName>
    </submittedName>
</protein>
<name>A0ABW2RFQ6_9BACL</name>
<organism evidence="2 3">
    <name type="scientific">Laceyella putida</name>
    <dbReference type="NCBI Taxonomy" id="110101"/>
    <lineage>
        <taxon>Bacteria</taxon>
        <taxon>Bacillati</taxon>
        <taxon>Bacillota</taxon>
        <taxon>Bacilli</taxon>
        <taxon>Bacillales</taxon>
        <taxon>Thermoactinomycetaceae</taxon>
        <taxon>Laceyella</taxon>
    </lineage>
</organism>
<accession>A0ABW2RFQ6</accession>
<dbReference type="RefSeq" id="WP_379862965.1">
    <property type="nucleotide sequence ID" value="NZ_JBHTBW010000004.1"/>
</dbReference>
<keyword evidence="3" id="KW-1185">Reference proteome</keyword>
<evidence type="ECO:0000313" key="3">
    <source>
        <dbReference type="Proteomes" id="UP001596500"/>
    </source>
</evidence>
<dbReference type="SUPFAM" id="SSF46785">
    <property type="entry name" value="Winged helix' DNA-binding domain"/>
    <property type="match status" value="1"/>
</dbReference>
<reference evidence="3" key="1">
    <citation type="journal article" date="2019" name="Int. J. Syst. Evol. Microbiol.">
        <title>The Global Catalogue of Microorganisms (GCM) 10K type strain sequencing project: providing services to taxonomists for standard genome sequencing and annotation.</title>
        <authorList>
            <consortium name="The Broad Institute Genomics Platform"/>
            <consortium name="The Broad Institute Genome Sequencing Center for Infectious Disease"/>
            <person name="Wu L."/>
            <person name="Ma J."/>
        </authorList>
    </citation>
    <scope>NUCLEOTIDE SEQUENCE [LARGE SCALE GENOMIC DNA]</scope>
    <source>
        <strain evidence="3">CGMCC 1.12942</strain>
    </source>
</reference>
<evidence type="ECO:0000313" key="2">
    <source>
        <dbReference type="EMBL" id="MFC7439782.1"/>
    </source>
</evidence>
<dbReference type="Gene3D" id="1.10.10.10">
    <property type="entry name" value="Winged helix-like DNA-binding domain superfamily/Winged helix DNA-binding domain"/>
    <property type="match status" value="1"/>
</dbReference>
<sequence>MKQQIQETYLVELPEQASALMNPLRAEILAHLKEPASATEVAKQLHETPQRINYHLKTLEKVGLVQRAGTRQVRNLVEVLYQSVARTFLLAESLSIGEKTIQKIKDQGSLLHLIHTSERIKKDALLLMERSDQDEIIPSASLQMKVNLQDEEQRQQFVQDYVELVKQLIGKYQSKASGTHPYQVLLAVYPDLVSRSDEDG</sequence>
<dbReference type="EMBL" id="JBHTBW010000004">
    <property type="protein sequence ID" value="MFC7439782.1"/>
    <property type="molecule type" value="Genomic_DNA"/>
</dbReference>
<dbReference type="Pfam" id="PF12840">
    <property type="entry name" value="HTH_20"/>
    <property type="match status" value="1"/>
</dbReference>
<dbReference type="CDD" id="cd00090">
    <property type="entry name" value="HTH_ARSR"/>
    <property type="match status" value="1"/>
</dbReference>
<dbReference type="InterPro" id="IPR036390">
    <property type="entry name" value="WH_DNA-bd_sf"/>
</dbReference>
<comment type="caution">
    <text evidence="2">The sequence shown here is derived from an EMBL/GenBank/DDBJ whole genome shotgun (WGS) entry which is preliminary data.</text>
</comment>